<accession>A0A4Y9S5F3</accession>
<dbReference type="InterPro" id="IPR003673">
    <property type="entry name" value="CoA-Trfase_fam_III"/>
</dbReference>
<dbReference type="PANTHER" id="PTHR48207:SF3">
    <property type="entry name" value="SUCCINATE--HYDROXYMETHYLGLUTARATE COA-TRANSFERASE"/>
    <property type="match status" value="1"/>
</dbReference>
<dbReference type="Gene3D" id="3.40.50.10540">
    <property type="entry name" value="Crotonobetainyl-coa:carnitine coa-transferase, domain 1"/>
    <property type="match status" value="1"/>
</dbReference>
<dbReference type="Pfam" id="PF02515">
    <property type="entry name" value="CoA_transf_3"/>
    <property type="match status" value="1"/>
</dbReference>
<evidence type="ECO:0000256" key="1">
    <source>
        <dbReference type="ARBA" id="ARBA00022679"/>
    </source>
</evidence>
<evidence type="ECO:0000313" key="2">
    <source>
        <dbReference type="EMBL" id="TFW16582.1"/>
    </source>
</evidence>
<dbReference type="Proteomes" id="UP000298438">
    <property type="component" value="Unassembled WGS sequence"/>
</dbReference>
<dbReference type="PANTHER" id="PTHR48207">
    <property type="entry name" value="SUCCINATE--HYDROXYMETHYLGLUTARATE COA-TRANSFERASE"/>
    <property type="match status" value="1"/>
</dbReference>
<reference evidence="2 3" key="1">
    <citation type="submission" date="2019-03" db="EMBL/GenBank/DDBJ databases">
        <title>Draft Genome Sequence of Massilia arenosa sp. nov., a Novel Massilia Species Isolated from a Sandy-loam Maize Soil.</title>
        <authorList>
            <person name="Raths R."/>
            <person name="Peta V."/>
            <person name="Bucking H."/>
        </authorList>
    </citation>
    <scope>NUCLEOTIDE SEQUENCE [LARGE SCALE GENOMIC DNA]</scope>
    <source>
        <strain evidence="2 3">MC02</strain>
    </source>
</reference>
<dbReference type="SUPFAM" id="SSF89796">
    <property type="entry name" value="CoA-transferase family III (CaiB/BaiF)"/>
    <property type="match status" value="1"/>
</dbReference>
<proteinExistence type="predicted"/>
<dbReference type="AlphaFoldDB" id="A0A4Y9S5F3"/>
<comment type="caution">
    <text evidence="2">The sequence shown here is derived from an EMBL/GenBank/DDBJ whole genome shotgun (WGS) entry which is preliminary data.</text>
</comment>
<dbReference type="Gene3D" id="3.30.1540.10">
    <property type="entry name" value="formyl-coa transferase, domain 3"/>
    <property type="match status" value="1"/>
</dbReference>
<dbReference type="EMBL" id="SPVF01000208">
    <property type="protein sequence ID" value="TFW16582.1"/>
    <property type="molecule type" value="Genomic_DNA"/>
</dbReference>
<name>A0A4Y9S5F3_9BURK</name>
<protein>
    <submittedName>
        <fullName evidence="2">CoA transferase</fullName>
    </submittedName>
</protein>
<dbReference type="OrthoDB" id="8523055at2"/>
<dbReference type="InterPro" id="IPR050483">
    <property type="entry name" value="CoA-transferase_III_domain"/>
</dbReference>
<keyword evidence="3" id="KW-1185">Reference proteome</keyword>
<keyword evidence="1 2" id="KW-0808">Transferase</keyword>
<dbReference type="InterPro" id="IPR044855">
    <property type="entry name" value="CoA-Trfase_III_dom3_sf"/>
</dbReference>
<dbReference type="InterPro" id="IPR023606">
    <property type="entry name" value="CoA-Trfase_III_dom_1_sf"/>
</dbReference>
<evidence type="ECO:0000313" key="3">
    <source>
        <dbReference type="Proteomes" id="UP000298438"/>
    </source>
</evidence>
<sequence>MIDAPFIARARAVVTSAPAADDVPAVAASANAPALATVPVPAVSETRPSSPGAGGASPGSAAAACGNAVAAQARRPLDGIRVLDLSAYIAGPYGCTLLADMGADVIKVEPPAGDNLRKYPSTLPNESRAFLGVNRSKRGIALDLKQKDGLEILLKLVDTADVLVHNFRPGVPERLGIGYEQLKARRPQLVYCAVTGYGDTGPMKDNAGYDQVLQTFTGICTLQGPAGGPPEIVYGSVVDYYAAAMVASGVSAALFERTRSGSGQYVGVSLLRSALAMQSARLIYAQDEPLDIGRDMRSGGITGIHPCKEGHLYLSANTPHFWQTLCERTGLSQVADDERYDSVKKRAVHADVLVPLLRQALSARTALEWEQVFGTDVPCAAARSVEEMFAHPQVLAEQMVATMPHPVVGSYQGFTEAVRFGDAPVPAPFAAPAFGQHSSEVLKAHGYSDGEIERLRSLGVLL</sequence>
<organism evidence="2 3">
    <name type="scientific">Zemynaea arenosa</name>
    <dbReference type="NCBI Taxonomy" id="2561931"/>
    <lineage>
        <taxon>Bacteria</taxon>
        <taxon>Pseudomonadati</taxon>
        <taxon>Pseudomonadota</taxon>
        <taxon>Betaproteobacteria</taxon>
        <taxon>Burkholderiales</taxon>
        <taxon>Oxalobacteraceae</taxon>
        <taxon>Telluria group</taxon>
        <taxon>Zemynaea</taxon>
    </lineage>
</organism>
<gene>
    <name evidence="2" type="ORF">E4L96_16135</name>
</gene>
<dbReference type="GO" id="GO:0008410">
    <property type="term" value="F:CoA-transferase activity"/>
    <property type="evidence" value="ECO:0007669"/>
    <property type="project" value="TreeGrafter"/>
</dbReference>